<dbReference type="Pfam" id="PF00150">
    <property type="entry name" value="Cellulase"/>
    <property type="match status" value="1"/>
</dbReference>
<dbReference type="SMART" id="SM00637">
    <property type="entry name" value="CBD_II"/>
    <property type="match status" value="1"/>
</dbReference>
<evidence type="ECO:0000256" key="1">
    <source>
        <dbReference type="ARBA" id="ARBA00000966"/>
    </source>
</evidence>
<dbReference type="Pfam" id="PF00553">
    <property type="entry name" value="CBM_2"/>
    <property type="match status" value="1"/>
</dbReference>
<dbReference type="InterPro" id="IPR012291">
    <property type="entry name" value="CBM2_carb-bd_dom_sf"/>
</dbReference>
<accession>A0ABN2LU00</accession>
<evidence type="ECO:0000256" key="7">
    <source>
        <dbReference type="ARBA" id="ARBA00023326"/>
    </source>
</evidence>
<feature type="region of interest" description="Disordered" evidence="9">
    <location>
        <begin position="348"/>
        <end position="368"/>
    </location>
</feature>
<evidence type="ECO:0000259" key="11">
    <source>
        <dbReference type="PROSITE" id="PS51173"/>
    </source>
</evidence>
<evidence type="ECO:0000256" key="6">
    <source>
        <dbReference type="ARBA" id="ARBA00023295"/>
    </source>
</evidence>
<name>A0ABN2LU00_9ACTN</name>
<sequence length="485" mass="50843">MKRRHFAILGAAAIAAATSIVVLAQPAAAATGLHISGTNIVEANGQNFIMRGINHEHVWFTGQTKAFADIKATGANTIRVVLGTGKRWGPSNDIPNVINLCKTNKLICVLEVHDTTGYGEDGAAASLDEAVTYWVSQKANLVGQENYVVINIGNEPIGNTNAAQWTTATANAVKRMRDNGFEHLLMVDAPNWGQDWQNIMRDTSQTVLDADVLKNTVLSVHMYSVYAQASTIISYLDAIKSKGWPLVIGEFGWQFDSSQVDDATLMAQAQARGIGYLGWSWSGNNDPVLDMVPVSTWDPAALTTWGQRIVNGANGIKATSKEATIYSGASTTTGPAVTTRAPVTTTAAPVTTTRAPVTTTRAPVTTTRAPVTTTRAPVTTTSAPGAKSCTATYSVLGQWGGGFQGDVKVTAGSAAITAWTVTLTWANGQTITQAWNATVTTSGAVATAKNMSYNGSLGAGGSTTFGFLGSWNGTNSAPTLSCTAS</sequence>
<keyword evidence="6 8" id="KW-0326">Glycosidase</keyword>
<comment type="caution">
    <text evidence="12">The sequence shown here is derived from an EMBL/GenBank/DDBJ whole genome shotgun (WGS) entry which is preliminary data.</text>
</comment>
<dbReference type="InterPro" id="IPR008965">
    <property type="entry name" value="CBM2/CBM3_carb-bd_dom_sf"/>
</dbReference>
<dbReference type="EC" id="3.2.1.4" evidence="8"/>
<keyword evidence="7 8" id="KW-0624">Polysaccharide degradation</keyword>
<dbReference type="PROSITE" id="PS51173">
    <property type="entry name" value="CBM2"/>
    <property type="match status" value="1"/>
</dbReference>
<dbReference type="PANTHER" id="PTHR34142">
    <property type="entry name" value="ENDO-BETA-1,4-GLUCANASE A"/>
    <property type="match status" value="1"/>
</dbReference>
<dbReference type="Gene3D" id="2.60.40.290">
    <property type="match status" value="1"/>
</dbReference>
<dbReference type="InterPro" id="IPR001547">
    <property type="entry name" value="Glyco_hydro_5"/>
</dbReference>
<feature type="chain" id="PRO_5046451382" description="Endoglucanase" evidence="10">
    <location>
        <begin position="25"/>
        <end position="485"/>
    </location>
</feature>
<dbReference type="SUPFAM" id="SSF49384">
    <property type="entry name" value="Carbohydrate-binding domain"/>
    <property type="match status" value="1"/>
</dbReference>
<evidence type="ECO:0000256" key="9">
    <source>
        <dbReference type="SAM" id="MobiDB-lite"/>
    </source>
</evidence>
<keyword evidence="5 8" id="KW-0119">Carbohydrate metabolism</keyword>
<dbReference type="SUPFAM" id="SSF51445">
    <property type="entry name" value="(Trans)glycosidases"/>
    <property type="match status" value="1"/>
</dbReference>
<evidence type="ECO:0000256" key="8">
    <source>
        <dbReference type="RuleBase" id="RU361153"/>
    </source>
</evidence>
<keyword evidence="3 8" id="KW-0378">Hydrolase</keyword>
<evidence type="ECO:0000313" key="12">
    <source>
        <dbReference type="EMBL" id="GAA1799233.1"/>
    </source>
</evidence>
<protein>
    <recommendedName>
        <fullName evidence="8">Endoglucanase</fullName>
        <ecNumber evidence="8">3.2.1.4</ecNumber>
    </recommendedName>
</protein>
<dbReference type="PROSITE" id="PS00659">
    <property type="entry name" value="GLYCOSYL_HYDROL_F5"/>
    <property type="match status" value="1"/>
</dbReference>
<keyword evidence="2 10" id="KW-0732">Signal</keyword>
<evidence type="ECO:0000256" key="5">
    <source>
        <dbReference type="ARBA" id="ARBA00023277"/>
    </source>
</evidence>
<organism evidence="12 13">
    <name type="scientific">Luedemannella flava</name>
    <dbReference type="NCBI Taxonomy" id="349316"/>
    <lineage>
        <taxon>Bacteria</taxon>
        <taxon>Bacillati</taxon>
        <taxon>Actinomycetota</taxon>
        <taxon>Actinomycetes</taxon>
        <taxon>Micromonosporales</taxon>
        <taxon>Micromonosporaceae</taxon>
        <taxon>Luedemannella</taxon>
    </lineage>
</organism>
<dbReference type="EMBL" id="BAAALT010000053">
    <property type="protein sequence ID" value="GAA1799233.1"/>
    <property type="molecule type" value="Genomic_DNA"/>
</dbReference>
<keyword evidence="4 8" id="KW-0136">Cellulose degradation</keyword>
<keyword evidence="13" id="KW-1185">Reference proteome</keyword>
<evidence type="ECO:0000256" key="10">
    <source>
        <dbReference type="SAM" id="SignalP"/>
    </source>
</evidence>
<proteinExistence type="inferred from homology"/>
<gene>
    <name evidence="12" type="ORF">GCM10009682_21090</name>
</gene>
<dbReference type="InterPro" id="IPR001919">
    <property type="entry name" value="CBD2"/>
</dbReference>
<comment type="similarity">
    <text evidence="8">Belongs to the glycosyl hydrolase 5 (cellulase A) family.</text>
</comment>
<evidence type="ECO:0000313" key="13">
    <source>
        <dbReference type="Proteomes" id="UP001500218"/>
    </source>
</evidence>
<evidence type="ECO:0000256" key="2">
    <source>
        <dbReference type="ARBA" id="ARBA00022729"/>
    </source>
</evidence>
<dbReference type="InterPro" id="IPR017853">
    <property type="entry name" value="GH"/>
</dbReference>
<evidence type="ECO:0000256" key="3">
    <source>
        <dbReference type="ARBA" id="ARBA00022801"/>
    </source>
</evidence>
<dbReference type="Gene3D" id="3.20.20.80">
    <property type="entry name" value="Glycosidases"/>
    <property type="match status" value="1"/>
</dbReference>
<dbReference type="InterPro" id="IPR018087">
    <property type="entry name" value="Glyco_hydro_5_CS"/>
</dbReference>
<dbReference type="Proteomes" id="UP001500218">
    <property type="component" value="Unassembled WGS sequence"/>
</dbReference>
<feature type="domain" description="CBM2" evidence="11">
    <location>
        <begin position="382"/>
        <end position="485"/>
    </location>
</feature>
<feature type="signal peptide" evidence="10">
    <location>
        <begin position="1"/>
        <end position="24"/>
    </location>
</feature>
<dbReference type="PANTHER" id="PTHR34142:SF1">
    <property type="entry name" value="GLYCOSIDE HYDROLASE FAMILY 5 DOMAIN-CONTAINING PROTEIN"/>
    <property type="match status" value="1"/>
</dbReference>
<reference evidence="12 13" key="1">
    <citation type="journal article" date="2019" name="Int. J. Syst. Evol. Microbiol.">
        <title>The Global Catalogue of Microorganisms (GCM) 10K type strain sequencing project: providing services to taxonomists for standard genome sequencing and annotation.</title>
        <authorList>
            <consortium name="The Broad Institute Genomics Platform"/>
            <consortium name="The Broad Institute Genome Sequencing Center for Infectious Disease"/>
            <person name="Wu L."/>
            <person name="Ma J."/>
        </authorList>
    </citation>
    <scope>NUCLEOTIDE SEQUENCE [LARGE SCALE GENOMIC DNA]</scope>
    <source>
        <strain evidence="12 13">JCM 13250</strain>
    </source>
</reference>
<dbReference type="RefSeq" id="WP_344128886.1">
    <property type="nucleotide sequence ID" value="NZ_BAAALT010000053.1"/>
</dbReference>
<comment type="catalytic activity">
    <reaction evidence="1 8">
        <text>Endohydrolysis of (1-&gt;4)-beta-D-glucosidic linkages in cellulose, lichenin and cereal beta-D-glucans.</text>
        <dbReference type="EC" id="3.2.1.4"/>
    </reaction>
</comment>
<evidence type="ECO:0000256" key="4">
    <source>
        <dbReference type="ARBA" id="ARBA00023001"/>
    </source>
</evidence>